<dbReference type="PANTHER" id="PTHR42973:SF13">
    <property type="entry name" value="FAD-BINDING PCMH-TYPE DOMAIN-CONTAINING PROTEIN"/>
    <property type="match status" value="1"/>
</dbReference>
<name>A0A1V6TQW1_9EURO</name>
<accession>A0A1V6TQW1</accession>
<dbReference type="InterPro" id="IPR016166">
    <property type="entry name" value="FAD-bd_PCMH"/>
</dbReference>
<dbReference type="InterPro" id="IPR036318">
    <property type="entry name" value="FAD-bd_PCMH-like_sf"/>
</dbReference>
<feature type="signal peptide" evidence="5">
    <location>
        <begin position="1"/>
        <end position="17"/>
    </location>
</feature>
<dbReference type="InterPro" id="IPR006094">
    <property type="entry name" value="Oxid_FAD_bind_N"/>
</dbReference>
<evidence type="ECO:0000313" key="8">
    <source>
        <dbReference type="Proteomes" id="UP000191285"/>
    </source>
</evidence>
<keyword evidence="3" id="KW-0274">FAD</keyword>
<dbReference type="GO" id="GO:0016491">
    <property type="term" value="F:oxidoreductase activity"/>
    <property type="evidence" value="ECO:0007669"/>
    <property type="project" value="UniProtKB-KW"/>
</dbReference>
<reference evidence="8" key="1">
    <citation type="journal article" date="2017" name="Nat. Microbiol.">
        <title>Global analysis of biosynthetic gene clusters reveals vast potential of secondary metabolite production in Penicillium species.</title>
        <authorList>
            <person name="Nielsen J.C."/>
            <person name="Grijseels S."/>
            <person name="Prigent S."/>
            <person name="Ji B."/>
            <person name="Dainat J."/>
            <person name="Nielsen K.F."/>
            <person name="Frisvad J.C."/>
            <person name="Workman M."/>
            <person name="Nielsen J."/>
        </authorList>
    </citation>
    <scope>NUCLEOTIDE SEQUENCE [LARGE SCALE GENOMIC DNA]</scope>
    <source>
        <strain evidence="8">IBT 24891</strain>
    </source>
</reference>
<keyword evidence="2" id="KW-0285">Flavoprotein</keyword>
<feature type="chain" id="PRO_5012709206" description="FAD-binding PCMH-type domain-containing protein" evidence="5">
    <location>
        <begin position="18"/>
        <end position="503"/>
    </location>
</feature>
<gene>
    <name evidence="7" type="ORF">PENSTE_c003G09081</name>
</gene>
<dbReference type="Gene3D" id="3.30.465.10">
    <property type="match status" value="2"/>
</dbReference>
<keyword evidence="5" id="KW-0732">Signal</keyword>
<dbReference type="PANTHER" id="PTHR42973">
    <property type="entry name" value="BINDING OXIDOREDUCTASE, PUTATIVE (AFU_ORTHOLOGUE AFUA_1G17690)-RELATED"/>
    <property type="match status" value="1"/>
</dbReference>
<protein>
    <recommendedName>
        <fullName evidence="6">FAD-binding PCMH-type domain-containing protein</fullName>
    </recommendedName>
</protein>
<evidence type="ECO:0000256" key="4">
    <source>
        <dbReference type="ARBA" id="ARBA00023002"/>
    </source>
</evidence>
<feature type="domain" description="FAD-binding PCMH-type" evidence="6">
    <location>
        <begin position="68"/>
        <end position="239"/>
    </location>
</feature>
<dbReference type="PROSITE" id="PS51387">
    <property type="entry name" value="FAD_PCMH"/>
    <property type="match status" value="1"/>
</dbReference>
<dbReference type="InterPro" id="IPR050416">
    <property type="entry name" value="FAD-linked_Oxidoreductase"/>
</dbReference>
<dbReference type="OrthoDB" id="2151789at2759"/>
<dbReference type="SUPFAM" id="SSF56176">
    <property type="entry name" value="FAD-binding/transporter-associated domain-like"/>
    <property type="match status" value="1"/>
</dbReference>
<proteinExistence type="inferred from homology"/>
<dbReference type="Gene3D" id="3.40.462.20">
    <property type="match status" value="1"/>
</dbReference>
<dbReference type="STRING" id="303698.A0A1V6TQW1"/>
<evidence type="ECO:0000256" key="2">
    <source>
        <dbReference type="ARBA" id="ARBA00022630"/>
    </source>
</evidence>
<keyword evidence="8" id="KW-1185">Reference proteome</keyword>
<comment type="caution">
    <text evidence="7">The sequence shown here is derived from an EMBL/GenBank/DDBJ whole genome shotgun (WGS) entry which is preliminary data.</text>
</comment>
<keyword evidence="4" id="KW-0560">Oxidoreductase</keyword>
<evidence type="ECO:0000256" key="5">
    <source>
        <dbReference type="SAM" id="SignalP"/>
    </source>
</evidence>
<dbReference type="GO" id="GO:0071949">
    <property type="term" value="F:FAD binding"/>
    <property type="evidence" value="ECO:0007669"/>
    <property type="project" value="InterPro"/>
</dbReference>
<dbReference type="InterPro" id="IPR016169">
    <property type="entry name" value="FAD-bd_PCMH_sub2"/>
</dbReference>
<organism evidence="7 8">
    <name type="scientific">Penicillium steckii</name>
    <dbReference type="NCBI Taxonomy" id="303698"/>
    <lineage>
        <taxon>Eukaryota</taxon>
        <taxon>Fungi</taxon>
        <taxon>Dikarya</taxon>
        <taxon>Ascomycota</taxon>
        <taxon>Pezizomycotina</taxon>
        <taxon>Eurotiomycetes</taxon>
        <taxon>Eurotiomycetidae</taxon>
        <taxon>Eurotiales</taxon>
        <taxon>Aspergillaceae</taxon>
        <taxon>Penicillium</taxon>
    </lineage>
</organism>
<evidence type="ECO:0000259" key="6">
    <source>
        <dbReference type="PROSITE" id="PS51387"/>
    </source>
</evidence>
<evidence type="ECO:0000256" key="1">
    <source>
        <dbReference type="ARBA" id="ARBA00005466"/>
    </source>
</evidence>
<dbReference type="Pfam" id="PF01565">
    <property type="entry name" value="FAD_binding_4"/>
    <property type="match status" value="1"/>
</dbReference>
<comment type="similarity">
    <text evidence="1">Belongs to the oxygen-dependent FAD-linked oxidoreductase family.</text>
</comment>
<evidence type="ECO:0000256" key="3">
    <source>
        <dbReference type="ARBA" id="ARBA00022827"/>
    </source>
</evidence>
<dbReference type="EMBL" id="MLKD01000003">
    <property type="protein sequence ID" value="OQE28536.1"/>
    <property type="molecule type" value="Genomic_DNA"/>
</dbReference>
<dbReference type="AlphaFoldDB" id="A0A1V6TQW1"/>
<dbReference type="Proteomes" id="UP000191285">
    <property type="component" value="Unassembled WGS sequence"/>
</dbReference>
<sequence length="503" mass="54721">MTRIFAPLACLVATAYATAPVHDGANGSSGQAVTSNCKYACAQLRLTFGSAFHWPQNDNFTIWDAKQQEVHPACRIEPSSATDVAEILNTLVSHWCYFSVKGGGHSRNPGDSNSVGGVTVDLNRLSGVEILQGNSRARVGGGATTIQVYEALESRNLSFVGGRVGSVGMGGFTLGGGTSPFSNKHGWSLDNVYEYEVVLSNGTINTASETHNPDLYFALRGGGNNFGIVTAFTVRTFPQGPVFTSMTTYAANQSDEVLDKVYDLHTDKRLSSDKEMGYDLYYSYDAENDEFTLSGTQRYSKPVRNPPVFAAIDRIPTLSRNTNIGPMSEAVDGTDSMGTTRHLFATLSVAPSRSLLSKGLEIFQEEVENIKHVPGLVPNFISYPLQRNAIKAMKLRGGNALGIDRDEPLFLILISTAWSNSANDADVNRMTENTIKRLNTMATNMGVTSQYKYINYASAAQASTVFPGYGDENLQRLQRIQKSVDPRGIFTSKGLWRGFVKLV</sequence>
<evidence type="ECO:0000313" key="7">
    <source>
        <dbReference type="EMBL" id="OQE28536.1"/>
    </source>
</evidence>